<evidence type="ECO:0000256" key="3">
    <source>
        <dbReference type="ARBA" id="ARBA00022917"/>
    </source>
</evidence>
<evidence type="ECO:0000256" key="5">
    <source>
        <dbReference type="ARBA" id="ARBA00062592"/>
    </source>
</evidence>
<keyword evidence="2 6" id="KW-0396">Initiation factor</keyword>
<dbReference type="FunCoup" id="K1R7N6">
    <property type="interactions" value="1168"/>
</dbReference>
<dbReference type="InParanoid" id="K1R7N6"/>
<dbReference type="SMART" id="SM00654">
    <property type="entry name" value="eIF6"/>
    <property type="match status" value="1"/>
</dbReference>
<dbReference type="EMBL" id="JH818387">
    <property type="protein sequence ID" value="EKC39604.1"/>
    <property type="molecule type" value="Genomic_DNA"/>
</dbReference>
<dbReference type="Pfam" id="PF01912">
    <property type="entry name" value="eIF-6"/>
    <property type="match status" value="1"/>
</dbReference>
<comment type="subunit">
    <text evidence="5">Monomer. Associates with the 60S ribosomal subunit. Interacts with RACK1. Interacts with DICER1, AGO2, TARBP2, MOV10 and RPL7A; they form a large RNA-induced silencing complex (RISC).</text>
</comment>
<dbReference type="Gene3D" id="3.75.10.10">
    <property type="entry name" value="L-arginine/glycine Amidinotransferase, Chain A"/>
    <property type="match status" value="1"/>
</dbReference>
<evidence type="ECO:0000313" key="7">
    <source>
        <dbReference type="EMBL" id="EKC39604.1"/>
    </source>
</evidence>
<keyword evidence="6" id="KW-0690">Ribosome biogenesis</keyword>
<reference evidence="7" key="1">
    <citation type="journal article" date="2012" name="Nature">
        <title>The oyster genome reveals stress adaptation and complexity of shell formation.</title>
        <authorList>
            <person name="Zhang G."/>
            <person name="Fang X."/>
            <person name="Guo X."/>
            <person name="Li L."/>
            <person name="Luo R."/>
            <person name="Xu F."/>
            <person name="Yang P."/>
            <person name="Zhang L."/>
            <person name="Wang X."/>
            <person name="Qi H."/>
            <person name="Xiong Z."/>
            <person name="Que H."/>
            <person name="Xie Y."/>
            <person name="Holland P.W."/>
            <person name="Paps J."/>
            <person name="Zhu Y."/>
            <person name="Wu F."/>
            <person name="Chen Y."/>
            <person name="Wang J."/>
            <person name="Peng C."/>
            <person name="Meng J."/>
            <person name="Yang L."/>
            <person name="Liu J."/>
            <person name="Wen B."/>
            <person name="Zhang N."/>
            <person name="Huang Z."/>
            <person name="Zhu Q."/>
            <person name="Feng Y."/>
            <person name="Mount A."/>
            <person name="Hedgecock D."/>
            <person name="Xu Z."/>
            <person name="Liu Y."/>
            <person name="Domazet-Loso T."/>
            <person name="Du Y."/>
            <person name="Sun X."/>
            <person name="Zhang S."/>
            <person name="Liu B."/>
            <person name="Cheng P."/>
            <person name="Jiang X."/>
            <person name="Li J."/>
            <person name="Fan D."/>
            <person name="Wang W."/>
            <person name="Fu W."/>
            <person name="Wang T."/>
            <person name="Wang B."/>
            <person name="Zhang J."/>
            <person name="Peng Z."/>
            <person name="Li Y."/>
            <person name="Li N."/>
            <person name="Wang J."/>
            <person name="Chen M."/>
            <person name="He Y."/>
            <person name="Tan F."/>
            <person name="Song X."/>
            <person name="Zheng Q."/>
            <person name="Huang R."/>
            <person name="Yang H."/>
            <person name="Du X."/>
            <person name="Chen L."/>
            <person name="Yang M."/>
            <person name="Gaffney P.M."/>
            <person name="Wang S."/>
            <person name="Luo L."/>
            <person name="She Z."/>
            <person name="Ming Y."/>
            <person name="Huang W."/>
            <person name="Zhang S."/>
            <person name="Huang B."/>
            <person name="Zhang Y."/>
            <person name="Qu T."/>
            <person name="Ni P."/>
            <person name="Miao G."/>
            <person name="Wang J."/>
            <person name="Wang Q."/>
            <person name="Steinberg C.E."/>
            <person name="Wang H."/>
            <person name="Li N."/>
            <person name="Qian L."/>
            <person name="Zhang G."/>
            <person name="Li Y."/>
            <person name="Yang H."/>
            <person name="Liu X."/>
            <person name="Wang J."/>
            <person name="Yin Y."/>
            <person name="Wang J."/>
        </authorList>
    </citation>
    <scope>NUCLEOTIDE SEQUENCE [LARGE SCALE GENOMIC DNA]</scope>
    <source>
        <strain evidence="7">05x7-T-G4-1.051#20</strain>
    </source>
</reference>
<dbReference type="CDD" id="cd00527">
    <property type="entry name" value="IF6"/>
    <property type="match status" value="1"/>
</dbReference>
<keyword evidence="1 6" id="KW-0963">Cytoplasm</keyword>
<dbReference type="GO" id="GO:0042256">
    <property type="term" value="P:cytosolic ribosome assembly"/>
    <property type="evidence" value="ECO:0007669"/>
    <property type="project" value="UniProtKB-UniRule"/>
</dbReference>
<dbReference type="FunFam" id="3.75.10.10:FF:000001">
    <property type="entry name" value="Eukaryotic translation initiation factor 6"/>
    <property type="match status" value="1"/>
</dbReference>
<dbReference type="InterPro" id="IPR002769">
    <property type="entry name" value="eIF6"/>
</dbReference>
<dbReference type="GO" id="GO:0042273">
    <property type="term" value="P:ribosomal large subunit biogenesis"/>
    <property type="evidence" value="ECO:0007669"/>
    <property type="project" value="UniProtKB-UniRule"/>
</dbReference>
<dbReference type="NCBIfam" id="TIGR00323">
    <property type="entry name" value="eIF-6"/>
    <property type="match status" value="1"/>
</dbReference>
<organism evidence="7">
    <name type="scientific">Magallana gigas</name>
    <name type="common">Pacific oyster</name>
    <name type="synonym">Crassostrea gigas</name>
    <dbReference type="NCBI Taxonomy" id="29159"/>
    <lineage>
        <taxon>Eukaryota</taxon>
        <taxon>Metazoa</taxon>
        <taxon>Spiralia</taxon>
        <taxon>Lophotrochozoa</taxon>
        <taxon>Mollusca</taxon>
        <taxon>Bivalvia</taxon>
        <taxon>Autobranchia</taxon>
        <taxon>Pteriomorphia</taxon>
        <taxon>Ostreida</taxon>
        <taxon>Ostreoidea</taxon>
        <taxon>Ostreidae</taxon>
        <taxon>Magallana</taxon>
    </lineage>
</organism>
<dbReference type="GO" id="GO:0043023">
    <property type="term" value="F:ribosomal large subunit binding"/>
    <property type="evidence" value="ECO:0007669"/>
    <property type="project" value="UniProtKB-UniRule"/>
</dbReference>
<keyword evidence="3 6" id="KW-0648">Protein biosynthesis</keyword>
<dbReference type="GO" id="GO:0005737">
    <property type="term" value="C:cytoplasm"/>
    <property type="evidence" value="ECO:0007669"/>
    <property type="project" value="UniProtKB-SubCell"/>
</dbReference>
<dbReference type="Gene3D" id="2.170.300.10">
    <property type="entry name" value="Tie2 ligand-binding domain superfamily"/>
    <property type="match status" value="1"/>
</dbReference>
<name>K1R7N6_MAGGI</name>
<evidence type="ECO:0000256" key="6">
    <source>
        <dbReference type="HAMAP-Rule" id="MF_03132"/>
    </source>
</evidence>
<comment type="similarity">
    <text evidence="6">Belongs to the eIF-6 family.</text>
</comment>
<dbReference type="HAMAP" id="MF_00032">
    <property type="entry name" value="eIF_6"/>
    <property type="match status" value="1"/>
</dbReference>
<comment type="function">
    <text evidence="6">Binds to the 60S ribosomal subunit and prevents its association with the 40S ribosomal subunit to form the 80S initiation complex in the cytoplasm. May also be involved in ribosome biogenesis.</text>
</comment>
<sequence length="465" mass="51330">MAVRAQFEGNNEVGVFAKLTNAYCLVAIGGSENFYSVFEGELSEAIPVVHCSLAGCRIIGNKNGLLVPSSTTDQELQHIRNSLPDSVKIQRVEERLSALGNVITCNDYVALVHPDLDRETEEIVTDVLGVEVFRQTVADNVLVGTYSTISNQGGLVHPKTSIEDLEELSSLLQVPLVAGTVNRGSDVIGAGMTVNDWIAFCGLDTTSTELSVIESVFKLGDRTPSAISTEMRESLIERDPLECCPNYRIVGTSCEECWHGSHGVDCKDDCAKGFYGRLCREQCSCDPCDKVYGCQNVSRGYTFSITEDTQNEDNLPKILRYNPLQRNPIECCRNYKLDGKSCKECSPGTYGYNCKEDCPPQFYGRFCREKCLCCPCDKINGCLKMTNFVHWPTISISLAGSLAICFSFGVAIICILRNRKPKTPEGCFVSKTDENDPTASQDMYDYLAKESYNVLTLTTTDIEQL</sequence>
<dbReference type="SUPFAM" id="SSF55909">
    <property type="entry name" value="Pentein"/>
    <property type="match status" value="1"/>
</dbReference>
<dbReference type="GO" id="GO:0005730">
    <property type="term" value="C:nucleolus"/>
    <property type="evidence" value="ECO:0007669"/>
    <property type="project" value="UniProtKB-SubCell"/>
</dbReference>
<gene>
    <name evidence="6" type="primary">EIF6</name>
    <name evidence="7" type="ORF">CGI_10018595</name>
</gene>
<evidence type="ECO:0000256" key="4">
    <source>
        <dbReference type="ARBA" id="ARBA00023242"/>
    </source>
</evidence>
<dbReference type="PANTHER" id="PTHR10784">
    <property type="entry name" value="TRANSLATION INITIATION FACTOR 6"/>
    <property type="match status" value="1"/>
</dbReference>
<protein>
    <recommendedName>
        <fullName evidence="6">Eukaryotic translation initiation factor 6</fullName>
        <shortName evidence="6">eIF-6</shortName>
    </recommendedName>
</protein>
<evidence type="ECO:0000256" key="1">
    <source>
        <dbReference type="ARBA" id="ARBA00022490"/>
    </source>
</evidence>
<dbReference type="GO" id="GO:0003743">
    <property type="term" value="F:translation initiation factor activity"/>
    <property type="evidence" value="ECO:0007669"/>
    <property type="project" value="UniProtKB-UniRule"/>
</dbReference>
<keyword evidence="4 6" id="KW-0539">Nucleus</keyword>
<dbReference type="HOGENOM" id="CLU_588293_0_0_1"/>
<comment type="subcellular location">
    <subcellularLocation>
        <location evidence="6">Cytoplasm</location>
    </subcellularLocation>
    <subcellularLocation>
        <location evidence="6">Nucleus</location>
        <location evidence="6">Nucleolus</location>
    </subcellularLocation>
    <text evidence="6">Shuttles between cytoplasm and nucleus/nucleolus.</text>
</comment>
<evidence type="ECO:0000256" key="2">
    <source>
        <dbReference type="ARBA" id="ARBA00022540"/>
    </source>
</evidence>
<proteinExistence type="inferred from homology"/>
<dbReference type="AlphaFoldDB" id="K1R7N6"/>
<accession>K1R7N6</accession>